<dbReference type="Gramene" id="evm.model.02.183">
    <property type="protein sequence ID" value="cds.evm.model.02.183"/>
    <property type="gene ID" value="evm.TU.02.183"/>
</dbReference>
<protein>
    <submittedName>
        <fullName evidence="1">Uncharacterized protein</fullName>
    </submittedName>
</protein>
<evidence type="ECO:0000313" key="1">
    <source>
        <dbReference type="EnsemblPlants" id="cds.evm.model.02.183"/>
    </source>
</evidence>
<reference evidence="1" key="2">
    <citation type="submission" date="2021-03" db="UniProtKB">
        <authorList>
            <consortium name="EnsemblPlants"/>
        </authorList>
    </citation>
    <scope>IDENTIFICATION</scope>
</reference>
<keyword evidence="2" id="KW-1185">Reference proteome</keyword>
<dbReference type="Proteomes" id="UP000596661">
    <property type="component" value="Chromosome 2"/>
</dbReference>
<sequence>MSKNSSAAITDIFNLYQKATGQTANLAKSSIMFSPNTPSDSISQFKNSISIFSEGFPSNYLGVPHGKGKLNSEQFHHLVQKVASKLNIWNAKFFFKASTIGISLPLGITSLLNYQVQEILKVPIDPYQENIVKNLLQDYQQAQLLNSLSFGSKVTFTPGVSTPVGSQGSFSRPQSSFKLKVDATFSSKFQKSGLGASVFNDHNQRIVGLSKSIAGASTPIFAEA</sequence>
<evidence type="ECO:0000313" key="2">
    <source>
        <dbReference type="Proteomes" id="UP000596661"/>
    </source>
</evidence>
<dbReference type="EMBL" id="UZAU01000091">
    <property type="status" value="NOT_ANNOTATED_CDS"/>
    <property type="molecule type" value="Genomic_DNA"/>
</dbReference>
<dbReference type="AlphaFoldDB" id="A0A803NV98"/>
<proteinExistence type="predicted"/>
<dbReference type="EnsemblPlants" id="evm.model.02.183">
    <property type="protein sequence ID" value="cds.evm.model.02.183"/>
    <property type="gene ID" value="evm.TU.02.183"/>
</dbReference>
<dbReference type="PANTHER" id="PTHR33116">
    <property type="entry name" value="REVERSE TRANSCRIPTASE ZINC-BINDING DOMAIN-CONTAINING PROTEIN-RELATED-RELATED"/>
    <property type="match status" value="1"/>
</dbReference>
<organism evidence="1 2">
    <name type="scientific">Cannabis sativa</name>
    <name type="common">Hemp</name>
    <name type="synonym">Marijuana</name>
    <dbReference type="NCBI Taxonomy" id="3483"/>
    <lineage>
        <taxon>Eukaryota</taxon>
        <taxon>Viridiplantae</taxon>
        <taxon>Streptophyta</taxon>
        <taxon>Embryophyta</taxon>
        <taxon>Tracheophyta</taxon>
        <taxon>Spermatophyta</taxon>
        <taxon>Magnoliopsida</taxon>
        <taxon>eudicotyledons</taxon>
        <taxon>Gunneridae</taxon>
        <taxon>Pentapetalae</taxon>
        <taxon>rosids</taxon>
        <taxon>fabids</taxon>
        <taxon>Rosales</taxon>
        <taxon>Cannabaceae</taxon>
        <taxon>Cannabis</taxon>
    </lineage>
</organism>
<reference evidence="1" key="1">
    <citation type="submission" date="2018-11" db="EMBL/GenBank/DDBJ databases">
        <authorList>
            <person name="Grassa J C."/>
        </authorList>
    </citation>
    <scope>NUCLEOTIDE SEQUENCE [LARGE SCALE GENOMIC DNA]</scope>
</reference>
<name>A0A803NV98_CANSA</name>
<dbReference type="PANTHER" id="PTHR33116:SF86">
    <property type="entry name" value="REVERSE TRANSCRIPTASE DOMAIN-CONTAINING PROTEIN"/>
    <property type="match status" value="1"/>
</dbReference>
<accession>A0A803NV98</accession>